<dbReference type="AlphaFoldDB" id="A0A1I3LN38"/>
<evidence type="ECO:0000313" key="2">
    <source>
        <dbReference type="Proteomes" id="UP000182737"/>
    </source>
</evidence>
<organism evidence="1 2">
    <name type="scientific">Treponema bryantii</name>
    <dbReference type="NCBI Taxonomy" id="163"/>
    <lineage>
        <taxon>Bacteria</taxon>
        <taxon>Pseudomonadati</taxon>
        <taxon>Spirochaetota</taxon>
        <taxon>Spirochaetia</taxon>
        <taxon>Spirochaetales</taxon>
        <taxon>Treponemataceae</taxon>
        <taxon>Treponema</taxon>
    </lineage>
</organism>
<proteinExistence type="predicted"/>
<evidence type="ECO:0008006" key="3">
    <source>
        <dbReference type="Google" id="ProtNLM"/>
    </source>
</evidence>
<gene>
    <name evidence="1" type="ORF">SAMN04487775_10779</name>
</gene>
<name>A0A1I3LN38_9SPIR</name>
<dbReference type="EMBL" id="FORI01000007">
    <property type="protein sequence ID" value="SFI85905.1"/>
    <property type="molecule type" value="Genomic_DNA"/>
</dbReference>
<dbReference type="Proteomes" id="UP000182737">
    <property type="component" value="Unassembled WGS sequence"/>
</dbReference>
<accession>A0A1I3LN38</accession>
<protein>
    <recommendedName>
        <fullName evidence="3">DUF697 domain-containing protein</fullName>
    </recommendedName>
</protein>
<reference evidence="2" key="1">
    <citation type="submission" date="2016-10" db="EMBL/GenBank/DDBJ databases">
        <authorList>
            <person name="Varghese N."/>
            <person name="Submissions S."/>
        </authorList>
    </citation>
    <scope>NUCLEOTIDE SEQUENCE [LARGE SCALE GENOMIC DNA]</scope>
    <source>
        <strain evidence="2">XBD1002</strain>
    </source>
</reference>
<keyword evidence="2" id="KW-1185">Reference proteome</keyword>
<dbReference type="RefSeq" id="WP_074932289.1">
    <property type="nucleotide sequence ID" value="NZ_FORI01000007.1"/>
</dbReference>
<evidence type="ECO:0000313" key="1">
    <source>
        <dbReference type="EMBL" id="SFI85905.1"/>
    </source>
</evidence>
<sequence>MAVKLNEEQLLEKLESAMNKIDTESKMPKIGIYGLSIELMEDFAKKVFREDYYNSCCVFIDDSTSIEKQLQDIDVLWSFANINSAIPCHTIDNISENSILSLIEWTESVLPHKNKTAFVKHQKIHINLKEKYVNKAIAQHSAGAFAVGFNPFDIGIGDSVILVTSEIALMGRILNIYDLENVQQVIKTIGFSTIIGNLLTTAGRGVATGLLKLATKALGPLGWVAGGSVYGASATAVTVAFGKSISKVVKAICRAEISNNLEQIKFISEHFSEAVNGTAVDCLEKGLVSIEDYEKSGFDKADLSFEELKSNIEKGNQLFQDFLDKNVAADNLFKELTSEDKKKNSDMWNAINKL</sequence>